<evidence type="ECO:0000313" key="2">
    <source>
        <dbReference type="EMBL" id="CDH07093.1"/>
    </source>
</evidence>
<feature type="transmembrane region" description="Helical" evidence="1">
    <location>
        <begin position="21"/>
        <end position="41"/>
    </location>
</feature>
<accession>A0A077P8Y3</accession>
<dbReference type="Proteomes" id="UP000028483">
    <property type="component" value="Unassembled WGS sequence"/>
</dbReference>
<name>A0A077P8Y3_XENBV</name>
<evidence type="ECO:0000256" key="1">
    <source>
        <dbReference type="SAM" id="Phobius"/>
    </source>
</evidence>
<dbReference type="AlphaFoldDB" id="A0A077P8Y3"/>
<protein>
    <submittedName>
        <fullName evidence="2">Uncharacterized protein</fullName>
    </submittedName>
</protein>
<comment type="caution">
    <text evidence="2">The sequence shown here is derived from an EMBL/GenBank/DDBJ whole genome shotgun (WGS) entry which is preliminary data.</text>
</comment>
<proteinExistence type="predicted"/>
<reference evidence="2" key="1">
    <citation type="submission" date="2013-07" db="EMBL/GenBank/DDBJ databases">
        <title>Sub-species coevolution in mutualistic symbiosis.</title>
        <authorList>
            <person name="Murfin K."/>
            <person name="Klassen J."/>
            <person name="Lee M."/>
            <person name="Forst S."/>
            <person name="Stock P."/>
            <person name="Goodrich-Blair H."/>
        </authorList>
    </citation>
    <scope>NUCLEOTIDE SEQUENCE [LARGE SCALE GENOMIC DNA]</scope>
    <source>
        <strain evidence="2">Oregonense</strain>
    </source>
</reference>
<feature type="transmembrane region" description="Helical" evidence="1">
    <location>
        <begin position="80"/>
        <end position="102"/>
    </location>
</feature>
<gene>
    <name evidence="2" type="ORF">XBO1_2530007</name>
</gene>
<keyword evidence="1" id="KW-1133">Transmembrane helix</keyword>
<dbReference type="HOGENOM" id="CLU_2025844_0_0_6"/>
<organism evidence="2">
    <name type="scientific">Xenorhabdus bovienii str. oregonense</name>
    <dbReference type="NCBI Taxonomy" id="1398202"/>
    <lineage>
        <taxon>Bacteria</taxon>
        <taxon>Pseudomonadati</taxon>
        <taxon>Pseudomonadota</taxon>
        <taxon>Gammaproteobacteria</taxon>
        <taxon>Enterobacterales</taxon>
        <taxon>Morganellaceae</taxon>
        <taxon>Xenorhabdus</taxon>
    </lineage>
</organism>
<sequence length="122" mass="14325">MKLPKIISLREWKSILSITDLVKYILLSIVFIFVISILLISSKETDIININENIIMIFRMFNLFNNLLKVNIIMPMNIFTLFRVMGKIIYGIIFTKILLFFLSEIENIIKNKARLANIWGVE</sequence>
<dbReference type="EMBL" id="CBSX010000172">
    <property type="protein sequence ID" value="CDH07093.1"/>
    <property type="molecule type" value="Genomic_DNA"/>
</dbReference>
<keyword evidence="1" id="KW-0472">Membrane</keyword>
<keyword evidence="1" id="KW-0812">Transmembrane</keyword>